<sequence length="88" mass="9179">TPSENFYGDIEFSYDVTDGEEVVAAGLDLTVTPVNDAPEPQDQAFTVGEDGLLTFTDADLLTGATDVEGDNLTVEGVTYTGADGVLTD</sequence>
<evidence type="ECO:0000313" key="2">
    <source>
        <dbReference type="EMBL" id="NMU24599.1"/>
    </source>
</evidence>
<feature type="non-terminal residue" evidence="2">
    <location>
        <position position="1"/>
    </location>
</feature>
<feature type="non-terminal residue" evidence="2">
    <location>
        <position position="88"/>
    </location>
</feature>
<dbReference type="EMBL" id="JABCLD010000408">
    <property type="protein sequence ID" value="NMU24599.1"/>
    <property type="molecule type" value="Genomic_DNA"/>
</dbReference>
<dbReference type="InterPro" id="IPR040853">
    <property type="entry name" value="RapA2_cadherin-like"/>
</dbReference>
<dbReference type="Pfam" id="PF17803">
    <property type="entry name" value="Cadherin_4"/>
    <property type="match status" value="1"/>
</dbReference>
<evidence type="ECO:0000313" key="3">
    <source>
        <dbReference type="Proteomes" id="UP000555836"/>
    </source>
</evidence>
<evidence type="ECO:0000259" key="1">
    <source>
        <dbReference type="Pfam" id="PF17803"/>
    </source>
</evidence>
<organism evidence="2 3">
    <name type="scientific">Vibrio parahaemolyticus</name>
    <dbReference type="NCBI Taxonomy" id="670"/>
    <lineage>
        <taxon>Bacteria</taxon>
        <taxon>Pseudomonadati</taxon>
        <taxon>Pseudomonadota</taxon>
        <taxon>Gammaproteobacteria</taxon>
        <taxon>Vibrionales</taxon>
        <taxon>Vibrionaceae</taxon>
        <taxon>Vibrio</taxon>
    </lineage>
</organism>
<feature type="domain" description="RapA2 cadherin-like" evidence="1">
    <location>
        <begin position="27"/>
        <end position="87"/>
    </location>
</feature>
<name>A0A7Y0S1E4_VIBPH</name>
<dbReference type="AlphaFoldDB" id="A0A7Y0S1E4"/>
<gene>
    <name evidence="2" type="ORF">HKB21_03075</name>
</gene>
<protein>
    <submittedName>
        <fullName evidence="2">Cadherin-like domain-containing protein</fullName>
    </submittedName>
</protein>
<comment type="caution">
    <text evidence="2">The sequence shown here is derived from an EMBL/GenBank/DDBJ whole genome shotgun (WGS) entry which is preliminary data.</text>
</comment>
<accession>A0A7Y0S1E4</accession>
<dbReference type="Proteomes" id="UP000555836">
    <property type="component" value="Unassembled WGS sequence"/>
</dbReference>
<reference evidence="2 3" key="1">
    <citation type="submission" date="2020-04" db="EMBL/GenBank/DDBJ databases">
        <title>Whole-genome sequencing of Vibrio spp. from China reveals different genetic environments of blaCTX-M-14 among diverse lineages.</title>
        <authorList>
            <person name="Zheng Z."/>
            <person name="Ye L."/>
            <person name="Chen S."/>
        </authorList>
    </citation>
    <scope>NUCLEOTIDE SEQUENCE [LARGE SCALE GENOMIC DNA]</scope>
    <source>
        <strain evidence="2 3">Vb0574</strain>
    </source>
</reference>
<proteinExistence type="predicted"/>